<dbReference type="VEuPathDB" id="FungiDB:L203_01175"/>
<organism evidence="2 3">
    <name type="scientific">Cryptococcus depauperatus CBS 7841</name>
    <dbReference type="NCBI Taxonomy" id="1295531"/>
    <lineage>
        <taxon>Eukaryota</taxon>
        <taxon>Fungi</taxon>
        <taxon>Dikarya</taxon>
        <taxon>Basidiomycota</taxon>
        <taxon>Agaricomycotina</taxon>
        <taxon>Tremellomycetes</taxon>
        <taxon>Tremellales</taxon>
        <taxon>Cryptococcaceae</taxon>
        <taxon>Cryptococcus</taxon>
    </lineage>
</organism>
<reference evidence="2" key="1">
    <citation type="submission" date="2016-06" db="EMBL/GenBank/DDBJ databases">
        <authorList>
            <person name="Cuomo C."/>
            <person name="Litvintseva A."/>
            <person name="Heitman J."/>
            <person name="Chen Y."/>
            <person name="Sun S."/>
            <person name="Springer D."/>
            <person name="Dromer F."/>
            <person name="Young S."/>
            <person name="Zeng Q."/>
            <person name="Chapman S."/>
            <person name="Gujja S."/>
            <person name="Saif S."/>
            <person name="Birren B."/>
        </authorList>
    </citation>
    <scope>NUCLEOTIDE SEQUENCE</scope>
    <source>
        <strain evidence="2">CBS 7841</strain>
    </source>
</reference>
<evidence type="ECO:0000313" key="3">
    <source>
        <dbReference type="Proteomes" id="UP000094043"/>
    </source>
</evidence>
<dbReference type="AlphaFoldDB" id="A0A1E3IW42"/>
<feature type="region of interest" description="Disordered" evidence="1">
    <location>
        <begin position="212"/>
        <end position="260"/>
    </location>
</feature>
<sequence length="260" mass="29433">MSKSPQKATVEDASSPSLAPADSSTETRKQDASGSEEEWDPSEDRLPGDTETEDKGKGKMPEGEEPEERRRKDQSVWQAVWAAEQNAYYFWNTKTEEVTWTNPLQQQPTDQPPLPNEPPPLPSGPAPIPQDNHPEFGQLPDIDPALAWLLPPSQRAGTVAGSDASLAQRAAFNSRTGRFTPADFAYTVDHLDEFNRAKRMNSHYFDVDAWEKEKDEEHAKRKREEEMGGGLKKKITKKDMDRFRKKAAEKKARSQAWLRE</sequence>
<protein>
    <submittedName>
        <fullName evidence="2">Uncharacterized protein</fullName>
    </submittedName>
</protein>
<dbReference type="GeneID" id="91085678"/>
<evidence type="ECO:0000313" key="2">
    <source>
        <dbReference type="EMBL" id="WVN86302.1"/>
    </source>
</evidence>
<feature type="compositionally biased region" description="Basic and acidic residues" evidence="1">
    <location>
        <begin position="212"/>
        <end position="226"/>
    </location>
</feature>
<feature type="compositionally biased region" description="Low complexity" evidence="1">
    <location>
        <begin position="12"/>
        <end position="24"/>
    </location>
</feature>
<reference evidence="2" key="2">
    <citation type="journal article" date="2022" name="Elife">
        <title>Obligate sexual reproduction of a homothallic fungus closely related to the Cryptococcus pathogenic species complex.</title>
        <authorList>
            <person name="Passer A.R."/>
            <person name="Clancey S.A."/>
            <person name="Shea T."/>
            <person name="David-Palma M."/>
            <person name="Averette A.F."/>
            <person name="Boekhout T."/>
            <person name="Porcel B.M."/>
            <person name="Nowrousian M."/>
            <person name="Cuomo C.A."/>
            <person name="Sun S."/>
            <person name="Heitman J."/>
            <person name="Coelho M.A."/>
        </authorList>
    </citation>
    <scope>NUCLEOTIDE SEQUENCE</scope>
    <source>
        <strain evidence="2">CBS 7841</strain>
    </source>
</reference>
<evidence type="ECO:0000256" key="1">
    <source>
        <dbReference type="SAM" id="MobiDB-lite"/>
    </source>
</evidence>
<keyword evidence="3" id="KW-1185">Reference proteome</keyword>
<dbReference type="InterPro" id="IPR001202">
    <property type="entry name" value="WW_dom"/>
</dbReference>
<dbReference type="KEGG" id="cdep:91085678"/>
<dbReference type="EMBL" id="CP143785">
    <property type="protein sequence ID" value="WVN86302.1"/>
    <property type="molecule type" value="Genomic_DNA"/>
</dbReference>
<feature type="region of interest" description="Disordered" evidence="1">
    <location>
        <begin position="1"/>
        <end position="75"/>
    </location>
</feature>
<dbReference type="Proteomes" id="UP000094043">
    <property type="component" value="Chromosome 2"/>
</dbReference>
<feature type="compositionally biased region" description="Pro residues" evidence="1">
    <location>
        <begin position="110"/>
        <end position="128"/>
    </location>
</feature>
<dbReference type="Gene3D" id="2.20.70.10">
    <property type="match status" value="1"/>
</dbReference>
<feature type="compositionally biased region" description="Basic and acidic residues" evidence="1">
    <location>
        <begin position="42"/>
        <end position="74"/>
    </location>
</feature>
<dbReference type="RefSeq" id="XP_066067002.1">
    <property type="nucleotide sequence ID" value="XM_066210905.1"/>
</dbReference>
<proteinExistence type="predicted"/>
<reference evidence="2" key="3">
    <citation type="submission" date="2024-01" db="EMBL/GenBank/DDBJ databases">
        <authorList>
            <person name="Coelho M.A."/>
            <person name="David-Palma M."/>
            <person name="Shea T."/>
            <person name="Sun S."/>
            <person name="Cuomo C.A."/>
            <person name="Heitman J."/>
        </authorList>
    </citation>
    <scope>NUCLEOTIDE SEQUENCE</scope>
    <source>
        <strain evidence="2">CBS 7841</strain>
    </source>
</reference>
<gene>
    <name evidence="2" type="ORF">L203_101465</name>
</gene>
<name>A0A1E3IW42_9TREE</name>
<accession>A0A1E3IW42</accession>
<feature type="region of interest" description="Disordered" evidence="1">
    <location>
        <begin position="99"/>
        <end position="140"/>
    </location>
</feature>
<dbReference type="PROSITE" id="PS50020">
    <property type="entry name" value="WW_DOMAIN_2"/>
    <property type="match status" value="1"/>
</dbReference>
<dbReference type="OrthoDB" id="2444812at2759"/>